<name>A0ABP9AGD6_9SPHI</name>
<evidence type="ECO:0000313" key="5">
    <source>
        <dbReference type="EMBL" id="GAA4781026.1"/>
    </source>
</evidence>
<dbReference type="InterPro" id="IPR008978">
    <property type="entry name" value="HSP20-like_chaperone"/>
</dbReference>
<dbReference type="InterPro" id="IPR031107">
    <property type="entry name" value="Small_HSP"/>
</dbReference>
<evidence type="ECO:0000256" key="2">
    <source>
        <dbReference type="RuleBase" id="RU003616"/>
    </source>
</evidence>
<sequence>MSLIKRNGNHFSAFPAFFDDLFASELFNWNNNNHSSTSTTVPSVNIHETNDNFEVDMAAPGMNKEDFKVELDGNTLTISSNKKYEQEDKQEGYTRREFSYQSFQRSFTLPKDVVDEDKIEARYDNGILHLIIPKKEEAKKKAPRLIEIA</sequence>
<dbReference type="Proteomes" id="UP001501411">
    <property type="component" value="Unassembled WGS sequence"/>
</dbReference>
<dbReference type="Gene3D" id="2.60.40.790">
    <property type="match status" value="1"/>
</dbReference>
<comment type="similarity">
    <text evidence="1 2">Belongs to the small heat shock protein (HSP20) family.</text>
</comment>
<comment type="caution">
    <text evidence="5">The sequence shown here is derived from an EMBL/GenBank/DDBJ whole genome shotgun (WGS) entry which is preliminary data.</text>
</comment>
<dbReference type="PROSITE" id="PS51203">
    <property type="entry name" value="CS"/>
    <property type="match status" value="1"/>
</dbReference>
<keyword evidence="6" id="KW-1185">Reference proteome</keyword>
<dbReference type="InterPro" id="IPR002068">
    <property type="entry name" value="A-crystallin/Hsp20_dom"/>
</dbReference>
<dbReference type="PROSITE" id="PS01031">
    <property type="entry name" value="SHSP"/>
    <property type="match status" value="1"/>
</dbReference>
<dbReference type="InterPro" id="IPR007052">
    <property type="entry name" value="CS_dom"/>
</dbReference>
<feature type="domain" description="CS" evidence="4">
    <location>
        <begin position="39"/>
        <end position="146"/>
    </location>
</feature>
<organism evidence="5 6">
    <name type="scientific">Olivibacter ginsenosidimutans</name>
    <dbReference type="NCBI Taxonomy" id="1176537"/>
    <lineage>
        <taxon>Bacteria</taxon>
        <taxon>Pseudomonadati</taxon>
        <taxon>Bacteroidota</taxon>
        <taxon>Sphingobacteriia</taxon>
        <taxon>Sphingobacteriales</taxon>
        <taxon>Sphingobacteriaceae</taxon>
        <taxon>Olivibacter</taxon>
    </lineage>
</organism>
<accession>A0ABP9AGD6</accession>
<gene>
    <name evidence="5" type="ORF">GCM10023231_05410</name>
</gene>
<proteinExistence type="inferred from homology"/>
<feature type="domain" description="SHSP" evidence="3">
    <location>
        <begin position="35"/>
        <end position="149"/>
    </location>
</feature>
<dbReference type="CDD" id="cd06464">
    <property type="entry name" value="ACD_sHsps-like"/>
    <property type="match status" value="1"/>
</dbReference>
<dbReference type="SUPFAM" id="SSF49764">
    <property type="entry name" value="HSP20-like chaperones"/>
    <property type="match status" value="1"/>
</dbReference>
<evidence type="ECO:0000313" key="6">
    <source>
        <dbReference type="Proteomes" id="UP001501411"/>
    </source>
</evidence>
<protein>
    <submittedName>
        <fullName evidence="5">Hsp20/alpha crystallin family protein</fullName>
    </submittedName>
</protein>
<evidence type="ECO:0000259" key="3">
    <source>
        <dbReference type="PROSITE" id="PS01031"/>
    </source>
</evidence>
<evidence type="ECO:0000259" key="4">
    <source>
        <dbReference type="PROSITE" id="PS51203"/>
    </source>
</evidence>
<evidence type="ECO:0000256" key="1">
    <source>
        <dbReference type="PROSITE-ProRule" id="PRU00285"/>
    </source>
</evidence>
<dbReference type="EMBL" id="BAABIQ010000003">
    <property type="protein sequence ID" value="GAA4781026.1"/>
    <property type="molecule type" value="Genomic_DNA"/>
</dbReference>
<dbReference type="Pfam" id="PF00011">
    <property type="entry name" value="HSP20"/>
    <property type="match status" value="1"/>
</dbReference>
<dbReference type="RefSeq" id="WP_345230161.1">
    <property type="nucleotide sequence ID" value="NZ_BAABIQ010000003.1"/>
</dbReference>
<dbReference type="PANTHER" id="PTHR11527">
    <property type="entry name" value="HEAT-SHOCK PROTEIN 20 FAMILY MEMBER"/>
    <property type="match status" value="1"/>
</dbReference>
<reference evidence="6" key="1">
    <citation type="journal article" date="2019" name="Int. J. Syst. Evol. Microbiol.">
        <title>The Global Catalogue of Microorganisms (GCM) 10K type strain sequencing project: providing services to taxonomists for standard genome sequencing and annotation.</title>
        <authorList>
            <consortium name="The Broad Institute Genomics Platform"/>
            <consortium name="The Broad Institute Genome Sequencing Center for Infectious Disease"/>
            <person name="Wu L."/>
            <person name="Ma J."/>
        </authorList>
    </citation>
    <scope>NUCLEOTIDE SEQUENCE [LARGE SCALE GENOMIC DNA]</scope>
    <source>
        <strain evidence="6">JCM 18200</strain>
    </source>
</reference>